<sequence>MTDALTINPCPHCSAAPSLRENQETGFFLVACLTCKVYAATGSREYAIGSWNTFAEEQRCCLGCGGQPTLRNSRLRNMWVLACSGCNWQGQLSHTVQGAVSGWHTSNRRGESHIVELWNLRAEQLRAGKG</sequence>
<dbReference type="EMBL" id="MT142508">
    <property type="protein sequence ID" value="QJA83341.1"/>
    <property type="molecule type" value="Genomic_DNA"/>
</dbReference>
<protein>
    <submittedName>
        <fullName evidence="2">Putative restriction alleviation protein</fullName>
    </submittedName>
</protein>
<organism evidence="2">
    <name type="scientific">viral metagenome</name>
    <dbReference type="NCBI Taxonomy" id="1070528"/>
    <lineage>
        <taxon>unclassified sequences</taxon>
        <taxon>metagenomes</taxon>
        <taxon>organismal metagenomes</taxon>
    </lineage>
</organism>
<evidence type="ECO:0000313" key="2">
    <source>
        <dbReference type="EMBL" id="QJA83341.1"/>
    </source>
</evidence>
<dbReference type="EMBL" id="MT141517">
    <property type="protein sequence ID" value="QJA64329.1"/>
    <property type="molecule type" value="Genomic_DNA"/>
</dbReference>
<reference evidence="2" key="1">
    <citation type="submission" date="2020-03" db="EMBL/GenBank/DDBJ databases">
        <title>The deep terrestrial virosphere.</title>
        <authorList>
            <person name="Holmfeldt K."/>
            <person name="Nilsson E."/>
            <person name="Simone D."/>
            <person name="Lopez-Fernandez M."/>
            <person name="Wu X."/>
            <person name="de Brujin I."/>
            <person name="Lundin D."/>
            <person name="Andersson A."/>
            <person name="Bertilsson S."/>
            <person name="Dopson M."/>
        </authorList>
    </citation>
    <scope>NUCLEOTIDE SEQUENCE</scope>
    <source>
        <strain evidence="2">MM415A00294</strain>
        <strain evidence="1">MM415B00522</strain>
    </source>
</reference>
<proteinExistence type="predicted"/>
<dbReference type="AlphaFoldDB" id="A0A6M3KNY6"/>
<accession>A0A6M3KNY6</accession>
<name>A0A6M3KNY6_9ZZZZ</name>
<gene>
    <name evidence="2" type="ORF">MM415A00294_0039</name>
    <name evidence="1" type="ORF">MM415B00522_0039</name>
</gene>
<evidence type="ECO:0000313" key="1">
    <source>
        <dbReference type="EMBL" id="QJA64329.1"/>
    </source>
</evidence>